<evidence type="ECO:0000259" key="5">
    <source>
        <dbReference type="PROSITE" id="PS50931"/>
    </source>
</evidence>
<keyword evidence="2" id="KW-0805">Transcription regulation</keyword>
<evidence type="ECO:0000256" key="3">
    <source>
        <dbReference type="ARBA" id="ARBA00023125"/>
    </source>
</evidence>
<dbReference type="InterPro" id="IPR005119">
    <property type="entry name" value="LysR_subst-bd"/>
</dbReference>
<evidence type="ECO:0000256" key="1">
    <source>
        <dbReference type="ARBA" id="ARBA00009437"/>
    </source>
</evidence>
<dbReference type="Pfam" id="PF00126">
    <property type="entry name" value="HTH_1"/>
    <property type="match status" value="1"/>
</dbReference>
<gene>
    <name evidence="6" type="ORF">H8R02_10980</name>
</gene>
<dbReference type="PANTHER" id="PTHR30346:SF30">
    <property type="entry name" value="SMALL NEUTRAL PROTEASE REGULATORY PROTEIN"/>
    <property type="match status" value="1"/>
</dbReference>
<dbReference type="Gene3D" id="1.10.10.10">
    <property type="entry name" value="Winged helix-like DNA-binding domain superfamily/Winged helix DNA-binding domain"/>
    <property type="match status" value="1"/>
</dbReference>
<keyword evidence="7" id="KW-1185">Reference proteome</keyword>
<dbReference type="Proteomes" id="UP000596827">
    <property type="component" value="Unassembled WGS sequence"/>
</dbReference>
<reference evidence="6" key="1">
    <citation type="submission" date="2020-08" db="EMBL/GenBank/DDBJ databases">
        <title>Ramlibacter sp. GTP1 16S ribosomal RNA gene genome sequencing and assembly.</title>
        <authorList>
            <person name="Kang M."/>
        </authorList>
    </citation>
    <scope>NUCLEOTIDE SEQUENCE</scope>
    <source>
        <strain evidence="6">GTP1</strain>
    </source>
</reference>
<dbReference type="InterPro" id="IPR036388">
    <property type="entry name" value="WH-like_DNA-bd_sf"/>
</dbReference>
<dbReference type="GO" id="GO:0032993">
    <property type="term" value="C:protein-DNA complex"/>
    <property type="evidence" value="ECO:0007669"/>
    <property type="project" value="TreeGrafter"/>
</dbReference>
<feature type="domain" description="HTH lysR-type" evidence="5">
    <location>
        <begin position="1"/>
        <end position="58"/>
    </location>
</feature>
<dbReference type="AlphaFoldDB" id="A0A923S2P1"/>
<organism evidence="6 7">
    <name type="scientific">Ramlibacter albus</name>
    <dbReference type="NCBI Taxonomy" id="2079448"/>
    <lineage>
        <taxon>Bacteria</taxon>
        <taxon>Pseudomonadati</taxon>
        <taxon>Pseudomonadota</taxon>
        <taxon>Betaproteobacteria</taxon>
        <taxon>Burkholderiales</taxon>
        <taxon>Comamonadaceae</taxon>
        <taxon>Ramlibacter</taxon>
    </lineage>
</organism>
<dbReference type="Gene3D" id="3.40.190.10">
    <property type="entry name" value="Periplasmic binding protein-like II"/>
    <property type="match status" value="2"/>
</dbReference>
<dbReference type="RefSeq" id="WP_187081434.1">
    <property type="nucleotide sequence ID" value="NZ_JACORU010000003.1"/>
</dbReference>
<dbReference type="GO" id="GO:0003677">
    <property type="term" value="F:DNA binding"/>
    <property type="evidence" value="ECO:0007669"/>
    <property type="project" value="UniProtKB-KW"/>
</dbReference>
<dbReference type="SUPFAM" id="SSF53850">
    <property type="entry name" value="Periplasmic binding protein-like II"/>
    <property type="match status" value="1"/>
</dbReference>
<dbReference type="PANTHER" id="PTHR30346">
    <property type="entry name" value="TRANSCRIPTIONAL DUAL REGULATOR HCAR-RELATED"/>
    <property type="match status" value="1"/>
</dbReference>
<evidence type="ECO:0000256" key="4">
    <source>
        <dbReference type="ARBA" id="ARBA00023163"/>
    </source>
</evidence>
<comment type="caution">
    <text evidence="6">The sequence shown here is derived from an EMBL/GenBank/DDBJ whole genome shotgun (WGS) entry which is preliminary data.</text>
</comment>
<dbReference type="FunFam" id="1.10.10.10:FF:000001">
    <property type="entry name" value="LysR family transcriptional regulator"/>
    <property type="match status" value="1"/>
</dbReference>
<dbReference type="InterPro" id="IPR000847">
    <property type="entry name" value="LysR_HTH_N"/>
</dbReference>
<evidence type="ECO:0000313" key="6">
    <source>
        <dbReference type="EMBL" id="MBC5764978.1"/>
    </source>
</evidence>
<dbReference type="PRINTS" id="PR00039">
    <property type="entry name" value="HTHLYSR"/>
</dbReference>
<comment type="similarity">
    <text evidence="1">Belongs to the LysR transcriptional regulatory family.</text>
</comment>
<dbReference type="PROSITE" id="PS50931">
    <property type="entry name" value="HTH_LYSR"/>
    <property type="match status" value="1"/>
</dbReference>
<proteinExistence type="inferred from homology"/>
<evidence type="ECO:0000256" key="2">
    <source>
        <dbReference type="ARBA" id="ARBA00023015"/>
    </source>
</evidence>
<dbReference type="InterPro" id="IPR036390">
    <property type="entry name" value="WH_DNA-bd_sf"/>
</dbReference>
<keyword evidence="3" id="KW-0238">DNA-binding</keyword>
<dbReference type="EMBL" id="JACORU010000003">
    <property type="protein sequence ID" value="MBC5764978.1"/>
    <property type="molecule type" value="Genomic_DNA"/>
</dbReference>
<keyword evidence="4" id="KW-0804">Transcription</keyword>
<protein>
    <submittedName>
        <fullName evidence="6">LysR family transcriptional regulator</fullName>
    </submittedName>
</protein>
<dbReference type="SUPFAM" id="SSF46785">
    <property type="entry name" value="Winged helix' DNA-binding domain"/>
    <property type="match status" value="1"/>
</dbReference>
<name>A0A923S2P1_9BURK</name>
<dbReference type="Pfam" id="PF03466">
    <property type="entry name" value="LysR_substrate"/>
    <property type="match status" value="1"/>
</dbReference>
<dbReference type="GO" id="GO:0003700">
    <property type="term" value="F:DNA-binding transcription factor activity"/>
    <property type="evidence" value="ECO:0007669"/>
    <property type="project" value="InterPro"/>
</dbReference>
<accession>A0A923S2P1</accession>
<sequence length="298" mass="31907">MDLRQLRYFVAVAEEGHITRAAARLGIQQPPLSQQVRALETDLGAQLFRRHPKGVALTTAGEALLADAKRLLQDTDAVVARIRAIGAGRAGVLKIGFTSSAAAHAFTPRVLSECRRTYPDIDLQIAEDHAAGLTTAVLDGKVQCAFLRVPVSRPPGLSFVTLLREPVLVAVPKGHAMAKRKSLSLTDLREQPLILVRQTGAPGLYANLIALCQEKGFEPEVAHEVARMGTALNFVAAGAGLAIIPASMQGMHPAAIEYRELRGTKSLDAPLTLVYRESECTGALKSFVQLARAAAARE</sequence>
<evidence type="ECO:0000313" key="7">
    <source>
        <dbReference type="Proteomes" id="UP000596827"/>
    </source>
</evidence>